<protein>
    <submittedName>
        <fullName evidence="2">Uncharacterized protein</fullName>
    </submittedName>
</protein>
<keyword evidence="3" id="KW-1185">Reference proteome</keyword>
<gene>
    <name evidence="2" type="ORF">SAMN05444370_102124</name>
</gene>
<evidence type="ECO:0000256" key="1">
    <source>
        <dbReference type="SAM" id="MobiDB-lite"/>
    </source>
</evidence>
<accession>A0A1H3WTL4</accession>
<reference evidence="2 3" key="1">
    <citation type="submission" date="2016-10" db="EMBL/GenBank/DDBJ databases">
        <authorList>
            <person name="de Groot N.N."/>
        </authorList>
    </citation>
    <scope>NUCLEOTIDE SEQUENCE [LARGE SCALE GENOMIC DNA]</scope>
    <source>
        <strain evidence="2 3">DSM 15345</strain>
    </source>
</reference>
<evidence type="ECO:0000313" key="3">
    <source>
        <dbReference type="Proteomes" id="UP000198703"/>
    </source>
</evidence>
<name>A0A1H3WTL4_9RHOB</name>
<dbReference type="EMBL" id="FNQM01000002">
    <property type="protein sequence ID" value="SDZ90507.1"/>
    <property type="molecule type" value="Genomic_DNA"/>
</dbReference>
<feature type="region of interest" description="Disordered" evidence="1">
    <location>
        <begin position="111"/>
        <end position="130"/>
    </location>
</feature>
<dbReference type="Proteomes" id="UP000198703">
    <property type="component" value="Unassembled WGS sequence"/>
</dbReference>
<evidence type="ECO:0000313" key="2">
    <source>
        <dbReference type="EMBL" id="SDZ90507.1"/>
    </source>
</evidence>
<proteinExistence type="predicted"/>
<dbReference type="AlphaFoldDB" id="A0A1H3WTL4"/>
<organism evidence="2 3">
    <name type="scientific">Rubrimonas cliftonensis</name>
    <dbReference type="NCBI Taxonomy" id="89524"/>
    <lineage>
        <taxon>Bacteria</taxon>
        <taxon>Pseudomonadati</taxon>
        <taxon>Pseudomonadota</taxon>
        <taxon>Alphaproteobacteria</taxon>
        <taxon>Rhodobacterales</taxon>
        <taxon>Paracoccaceae</taxon>
        <taxon>Rubrimonas</taxon>
    </lineage>
</organism>
<sequence>MSQINGAAFEIDAELAGLALEAATLLSTIEAGSTTEELRRHACGIEDALDRIEPPLARKWMAATAQSLRHAALFAAARPDLAPAAAAAMVARLNAIAQSQIAIVAATTVGARPAGGGSQPSPGRQDRLRR</sequence>